<accession>A0A3B1C415</accession>
<evidence type="ECO:0000259" key="1">
    <source>
        <dbReference type="PROSITE" id="PS50887"/>
    </source>
</evidence>
<dbReference type="InterPro" id="IPR029787">
    <property type="entry name" value="Nucleotide_cyclase"/>
</dbReference>
<feature type="domain" description="GGDEF" evidence="1">
    <location>
        <begin position="343"/>
        <end position="476"/>
    </location>
</feature>
<sequence>MPQTLFNDLKNLIDLVGNVTEAYTSALFLVDENNPGQLNLEVYHSLSNNIIPEASITYKQGLIGWVAKNERATHATNFDRDTTTLKFYSKDEKIKSFAAAPLFVGGRLVGVLSVDSKKQYLFTAKEIKILDDFAEAAGSVIAQGSRRIKLDEEAVAFEALSDIVTKITVCEKFDELSQMLRLNLPSLIPHEHLAVAIRSHEEDMFRMIPAASGEAGDSDKVGSALPLTHYRLGWVIGQGRLIHLAGLQGVSVFPGDGKKWRSFIGAPIMAGDSVTGAIGLLSRKPKQFRQIDLQSLSILAASLSSVFTSLRLHRKSIEAGELDNVTKTISRQTLRDAFVTIDGEGVVMMLNLHGFTKINTQLGWEGGDYVLKETMERLSEAIGDGGEVCRDYADRFILLIHDIGIEEISPLVQSIITAVETEPFVFGGYEIHLSCSIGVTRFPKDGASVEQLAEKARIAVMHAKNATGSRVWLYEESGASLQGQLRSVKRA</sequence>
<dbReference type="SUPFAM" id="SSF55781">
    <property type="entry name" value="GAF domain-like"/>
    <property type="match status" value="2"/>
</dbReference>
<name>A0A3B1C415_9ZZZZ</name>
<protein>
    <submittedName>
        <fullName evidence="2">Diguanylate cyclase/phosphodiesterase (GGDEF &amp; EAL domains) with PAS/PAC sensor(S)</fullName>
    </submittedName>
</protein>
<proteinExistence type="predicted"/>
<dbReference type="SMART" id="SM00065">
    <property type="entry name" value="GAF"/>
    <property type="match status" value="2"/>
</dbReference>
<dbReference type="Gene3D" id="3.30.450.40">
    <property type="match status" value="2"/>
</dbReference>
<dbReference type="AlphaFoldDB" id="A0A3B1C415"/>
<dbReference type="InterPro" id="IPR000160">
    <property type="entry name" value="GGDEF_dom"/>
</dbReference>
<dbReference type="InterPro" id="IPR050706">
    <property type="entry name" value="Cyclic-di-GMP_PDE-like"/>
</dbReference>
<gene>
    <name evidence="2" type="ORF">MNBD_NITROSPINAE02-888</name>
</gene>
<dbReference type="InterPro" id="IPR003018">
    <property type="entry name" value="GAF"/>
</dbReference>
<dbReference type="SUPFAM" id="SSF55073">
    <property type="entry name" value="Nucleotide cyclase"/>
    <property type="match status" value="1"/>
</dbReference>
<dbReference type="Gene3D" id="3.30.70.270">
    <property type="match status" value="1"/>
</dbReference>
<dbReference type="EMBL" id="UOGE01000044">
    <property type="protein sequence ID" value="VAX19333.1"/>
    <property type="molecule type" value="Genomic_DNA"/>
</dbReference>
<dbReference type="NCBIfam" id="TIGR00254">
    <property type="entry name" value="GGDEF"/>
    <property type="match status" value="1"/>
</dbReference>
<dbReference type="InterPro" id="IPR043128">
    <property type="entry name" value="Rev_trsase/Diguanyl_cyclase"/>
</dbReference>
<dbReference type="Pfam" id="PF00990">
    <property type="entry name" value="GGDEF"/>
    <property type="match status" value="1"/>
</dbReference>
<dbReference type="SMART" id="SM00267">
    <property type="entry name" value="GGDEF"/>
    <property type="match status" value="1"/>
</dbReference>
<organism evidence="2">
    <name type="scientific">hydrothermal vent metagenome</name>
    <dbReference type="NCBI Taxonomy" id="652676"/>
    <lineage>
        <taxon>unclassified sequences</taxon>
        <taxon>metagenomes</taxon>
        <taxon>ecological metagenomes</taxon>
    </lineage>
</organism>
<dbReference type="PANTHER" id="PTHR33121">
    <property type="entry name" value="CYCLIC DI-GMP PHOSPHODIESTERASE PDEF"/>
    <property type="match status" value="1"/>
</dbReference>
<reference evidence="2" key="1">
    <citation type="submission" date="2018-06" db="EMBL/GenBank/DDBJ databases">
        <authorList>
            <person name="Zhirakovskaya E."/>
        </authorList>
    </citation>
    <scope>NUCLEOTIDE SEQUENCE</scope>
</reference>
<dbReference type="PROSITE" id="PS50887">
    <property type="entry name" value="GGDEF"/>
    <property type="match status" value="1"/>
</dbReference>
<dbReference type="PANTHER" id="PTHR33121:SF71">
    <property type="entry name" value="OXYGEN SENSOR PROTEIN DOSP"/>
    <property type="match status" value="1"/>
</dbReference>
<evidence type="ECO:0000313" key="2">
    <source>
        <dbReference type="EMBL" id="VAX19333.1"/>
    </source>
</evidence>
<dbReference type="CDD" id="cd01949">
    <property type="entry name" value="GGDEF"/>
    <property type="match status" value="1"/>
</dbReference>
<dbReference type="Pfam" id="PF13185">
    <property type="entry name" value="GAF_2"/>
    <property type="match status" value="2"/>
</dbReference>
<dbReference type="GO" id="GO:0071111">
    <property type="term" value="F:cyclic-guanylate-specific phosphodiesterase activity"/>
    <property type="evidence" value="ECO:0007669"/>
    <property type="project" value="InterPro"/>
</dbReference>
<dbReference type="InterPro" id="IPR029016">
    <property type="entry name" value="GAF-like_dom_sf"/>
</dbReference>